<dbReference type="PRINTS" id="PR00363">
    <property type="entry name" value="CYTOCHROMEB5"/>
</dbReference>
<evidence type="ECO:0000256" key="4">
    <source>
        <dbReference type="ARBA" id="ARBA00038168"/>
    </source>
</evidence>
<dbReference type="InterPro" id="IPR036400">
    <property type="entry name" value="Cyt_B5-like_heme/steroid_sf"/>
</dbReference>
<protein>
    <recommendedName>
        <fullName evidence="6">Cytochrome b5 heme-binding domain-containing protein</fullName>
    </recommendedName>
</protein>
<organism evidence="7 8">
    <name type="scientific">Candidatus Falkowbacteria bacterium CG10_big_fil_rev_8_21_14_0_10_37_18</name>
    <dbReference type="NCBI Taxonomy" id="1974562"/>
    <lineage>
        <taxon>Bacteria</taxon>
        <taxon>Candidatus Falkowiibacteriota</taxon>
    </lineage>
</organism>
<dbReference type="GO" id="GO:0020037">
    <property type="term" value="F:heme binding"/>
    <property type="evidence" value="ECO:0007669"/>
    <property type="project" value="TreeGrafter"/>
</dbReference>
<accession>A0A2H0V9W2</accession>
<dbReference type="AlphaFoldDB" id="A0A2H0V9W2"/>
<dbReference type="InterPro" id="IPR001199">
    <property type="entry name" value="Cyt_B5-like_heme/steroid-bd"/>
</dbReference>
<dbReference type="Proteomes" id="UP000229972">
    <property type="component" value="Unassembled WGS sequence"/>
</dbReference>
<comment type="similarity">
    <text evidence="4">Belongs to the cytochrome b5 family.</text>
</comment>
<keyword evidence="5" id="KW-1133">Transmembrane helix</keyword>
<evidence type="ECO:0000313" key="8">
    <source>
        <dbReference type="Proteomes" id="UP000229972"/>
    </source>
</evidence>
<keyword evidence="3" id="KW-0408">Iron</keyword>
<dbReference type="PANTHER" id="PTHR19359">
    <property type="entry name" value="CYTOCHROME B5"/>
    <property type="match status" value="1"/>
</dbReference>
<feature type="transmembrane region" description="Helical" evidence="5">
    <location>
        <begin position="23"/>
        <end position="42"/>
    </location>
</feature>
<evidence type="ECO:0000256" key="1">
    <source>
        <dbReference type="ARBA" id="ARBA00022617"/>
    </source>
</evidence>
<evidence type="ECO:0000256" key="3">
    <source>
        <dbReference type="ARBA" id="ARBA00023004"/>
    </source>
</evidence>
<dbReference type="PANTHER" id="PTHR19359:SF95">
    <property type="entry name" value="CYTOCHROME B5 TYPE B"/>
    <property type="match status" value="1"/>
</dbReference>
<evidence type="ECO:0000313" key="7">
    <source>
        <dbReference type="EMBL" id="PIR95878.1"/>
    </source>
</evidence>
<dbReference type="PROSITE" id="PS50255">
    <property type="entry name" value="CYTOCHROME_B5_2"/>
    <property type="match status" value="1"/>
</dbReference>
<dbReference type="GO" id="GO:0046872">
    <property type="term" value="F:metal ion binding"/>
    <property type="evidence" value="ECO:0007669"/>
    <property type="project" value="UniProtKB-KW"/>
</dbReference>
<reference evidence="8" key="1">
    <citation type="submission" date="2017-09" db="EMBL/GenBank/DDBJ databases">
        <title>Depth-based differentiation of microbial function through sediment-hosted aquifers and enrichment of novel symbionts in the deep terrestrial subsurface.</title>
        <authorList>
            <person name="Probst A.J."/>
            <person name="Ladd B."/>
            <person name="Jarett J.K."/>
            <person name="Geller-Mcgrath D.E."/>
            <person name="Sieber C.M.K."/>
            <person name="Emerson J.B."/>
            <person name="Anantharaman K."/>
            <person name="Thomas B.C."/>
            <person name="Malmstrom R."/>
            <person name="Stieglmeier M."/>
            <person name="Klingl A."/>
            <person name="Woyke T."/>
            <person name="Ryan C.M."/>
            <person name="Banfield J.F."/>
        </authorList>
    </citation>
    <scope>NUCLEOTIDE SEQUENCE [LARGE SCALE GENOMIC DNA]</scope>
</reference>
<feature type="domain" description="Cytochrome b5 heme-binding" evidence="6">
    <location>
        <begin position="79"/>
        <end position="156"/>
    </location>
</feature>
<comment type="caution">
    <text evidence="7">The sequence shown here is derived from an EMBL/GenBank/DDBJ whole genome shotgun (WGS) entry which is preliminary data.</text>
</comment>
<evidence type="ECO:0000256" key="2">
    <source>
        <dbReference type="ARBA" id="ARBA00022723"/>
    </source>
</evidence>
<dbReference type="SMART" id="SM01117">
    <property type="entry name" value="Cyt-b5"/>
    <property type="match status" value="1"/>
</dbReference>
<gene>
    <name evidence="7" type="ORF">COT93_00025</name>
</gene>
<dbReference type="Gene3D" id="3.10.120.10">
    <property type="entry name" value="Cytochrome b5-like heme/steroid binding domain"/>
    <property type="match status" value="1"/>
</dbReference>
<dbReference type="GO" id="GO:0016020">
    <property type="term" value="C:membrane"/>
    <property type="evidence" value="ECO:0007669"/>
    <property type="project" value="TreeGrafter"/>
</dbReference>
<evidence type="ECO:0000259" key="6">
    <source>
        <dbReference type="PROSITE" id="PS50255"/>
    </source>
</evidence>
<evidence type="ECO:0000256" key="5">
    <source>
        <dbReference type="SAM" id="Phobius"/>
    </source>
</evidence>
<dbReference type="Pfam" id="PF00173">
    <property type="entry name" value="Cyt-b5"/>
    <property type="match status" value="1"/>
</dbReference>
<keyword evidence="5" id="KW-0812">Transmembrane</keyword>
<keyword evidence="2" id="KW-0479">Metal-binding</keyword>
<dbReference type="EMBL" id="PFAL01000001">
    <property type="protein sequence ID" value="PIR95878.1"/>
    <property type="molecule type" value="Genomic_DNA"/>
</dbReference>
<dbReference type="SUPFAM" id="SSF55856">
    <property type="entry name" value="Cytochrome b5-like heme/steroid binding domain"/>
    <property type="match status" value="1"/>
</dbReference>
<keyword evidence="5" id="KW-0472">Membrane</keyword>
<name>A0A2H0V9W2_9BACT</name>
<proteinExistence type="inferred from homology"/>
<dbReference type="InterPro" id="IPR050668">
    <property type="entry name" value="Cytochrome_b5"/>
</dbReference>
<sequence>MLYFNKHFYLNNNIIFMSQRNKITLILFLILFIGAGFIIYYGRPVMKIKQTNSNQVVSDNNDISVTPTFTEDSINNMMNPSYTLTEIMAHNNADNCWSAINGDVYDLSTWVSRHPGGSQKIINMCGEDASSGFNGMHGSSTSAKAALVLLKIGSLK</sequence>
<keyword evidence="1" id="KW-0349">Heme</keyword>